<evidence type="ECO:0000259" key="4">
    <source>
        <dbReference type="PROSITE" id="PS51123"/>
    </source>
</evidence>
<reference evidence="5" key="1">
    <citation type="submission" date="2022-09" db="EMBL/GenBank/DDBJ databases">
        <title>Rhodovastum sp. nov. RN2-1 isolated from soil in Seongnam, South Korea.</title>
        <authorList>
            <person name="Le N.T."/>
        </authorList>
    </citation>
    <scope>NUCLEOTIDE SEQUENCE</scope>
    <source>
        <strain evidence="5">RN2-1</strain>
    </source>
</reference>
<evidence type="ECO:0000313" key="5">
    <source>
        <dbReference type="EMBL" id="MCW3477436.1"/>
    </source>
</evidence>
<reference evidence="5" key="2">
    <citation type="submission" date="2022-10" db="EMBL/GenBank/DDBJ databases">
        <authorList>
            <person name="Trinh H.N."/>
        </authorList>
    </citation>
    <scope>NUCLEOTIDE SEQUENCE</scope>
    <source>
        <strain evidence="5">RN2-1</strain>
    </source>
</reference>
<evidence type="ECO:0000256" key="2">
    <source>
        <dbReference type="SAM" id="Coils"/>
    </source>
</evidence>
<evidence type="ECO:0000256" key="3">
    <source>
        <dbReference type="SAM" id="Phobius"/>
    </source>
</evidence>
<keyword evidence="3" id="KW-1133">Transmembrane helix</keyword>
<comment type="caution">
    <text evidence="5">The sequence shown here is derived from an EMBL/GenBank/DDBJ whole genome shotgun (WGS) entry which is preliminary data.</text>
</comment>
<dbReference type="GO" id="GO:0016020">
    <property type="term" value="C:membrane"/>
    <property type="evidence" value="ECO:0007669"/>
    <property type="project" value="UniProtKB-UniRule"/>
</dbReference>
<dbReference type="PANTHER" id="PTHR30329">
    <property type="entry name" value="STATOR ELEMENT OF FLAGELLAR MOTOR COMPLEX"/>
    <property type="match status" value="1"/>
</dbReference>
<keyword evidence="2" id="KW-0175">Coiled coil</keyword>
<proteinExistence type="predicted"/>
<organism evidence="5 6">
    <name type="scientific">Limobrevibacterium gyesilva</name>
    <dbReference type="NCBI Taxonomy" id="2991712"/>
    <lineage>
        <taxon>Bacteria</taxon>
        <taxon>Pseudomonadati</taxon>
        <taxon>Pseudomonadota</taxon>
        <taxon>Alphaproteobacteria</taxon>
        <taxon>Acetobacterales</taxon>
        <taxon>Acetobacteraceae</taxon>
        <taxon>Limobrevibacterium</taxon>
    </lineage>
</organism>
<feature type="domain" description="OmpA-like" evidence="4">
    <location>
        <begin position="349"/>
        <end position="475"/>
    </location>
</feature>
<dbReference type="InterPro" id="IPR036737">
    <property type="entry name" value="OmpA-like_sf"/>
</dbReference>
<dbReference type="EMBL" id="JAPDNT010000037">
    <property type="protein sequence ID" value="MCW3477436.1"/>
    <property type="molecule type" value="Genomic_DNA"/>
</dbReference>
<dbReference type="SUPFAM" id="SSF103088">
    <property type="entry name" value="OmpA-like"/>
    <property type="match status" value="1"/>
</dbReference>
<name>A0AA42CHN2_9PROT</name>
<dbReference type="NCBIfam" id="NF006543">
    <property type="entry name" value="PRK09039.1-2"/>
    <property type="match status" value="1"/>
</dbReference>
<dbReference type="PROSITE" id="PS51123">
    <property type="entry name" value="OMPA_2"/>
    <property type="match status" value="1"/>
</dbReference>
<evidence type="ECO:0000313" key="6">
    <source>
        <dbReference type="Proteomes" id="UP001165679"/>
    </source>
</evidence>
<feature type="coiled-coil region" evidence="2">
    <location>
        <begin position="76"/>
        <end position="299"/>
    </location>
</feature>
<dbReference type="CDD" id="cd07185">
    <property type="entry name" value="OmpA_C-like"/>
    <property type="match status" value="1"/>
</dbReference>
<dbReference type="Proteomes" id="UP001165679">
    <property type="component" value="Unassembled WGS sequence"/>
</dbReference>
<dbReference type="AlphaFoldDB" id="A0AA42CHN2"/>
<accession>A0AA42CHN2</accession>
<dbReference type="InterPro" id="IPR050330">
    <property type="entry name" value="Bact_OuterMem_StrucFunc"/>
</dbReference>
<dbReference type="PANTHER" id="PTHR30329:SF21">
    <property type="entry name" value="LIPOPROTEIN YIAD-RELATED"/>
    <property type="match status" value="1"/>
</dbReference>
<dbReference type="Gene3D" id="1.10.287.1490">
    <property type="match status" value="1"/>
</dbReference>
<keyword evidence="6" id="KW-1185">Reference proteome</keyword>
<dbReference type="RefSeq" id="WP_264716385.1">
    <property type="nucleotide sequence ID" value="NZ_JAPDNT010000037.1"/>
</dbReference>
<keyword evidence="1 3" id="KW-0472">Membrane</keyword>
<evidence type="ECO:0000256" key="1">
    <source>
        <dbReference type="PROSITE-ProRule" id="PRU00473"/>
    </source>
</evidence>
<protein>
    <submittedName>
        <fullName evidence="5">Peptidoglycan -binding protein</fullName>
    </submittedName>
</protein>
<keyword evidence="3" id="KW-0812">Transmembrane</keyword>
<dbReference type="Gene3D" id="3.30.1330.60">
    <property type="entry name" value="OmpA-like domain"/>
    <property type="match status" value="1"/>
</dbReference>
<sequence>MALRRRGTNGESLNAWPGYVDALSTLLMVIIFVLLVFVLAQAFLSVALSGRDRALDRLNRQMAEMSDMLSLERGRASELRLSIAQLNRELQTATTARDTLSQQLAALRAEQTRLAADRDALKTDRDRLAARLADSDLQVQSAQSRAEQLQAQLADAAKRTDAVGQDAASTAAQLTDTRRQLTAAQSRLEEMQRQAAELDRTVQADRATIEARLSDLAKMAEQMRALTALRDELEQQVRDAAARAMTDEQKRAAVAAQLAEEQKLGESARAQIALLNRQVEEMRAQLASVAAALEASEKSGKDKDTQIANLGSRLNAALAQKVEELQRYRSDFFGKLRAVLANRPGIQVVGDRFVFQSEVLFPVGSADLTVAGWEQVKALAATLLDVSKEIPSDVNWILRVDGHADHQPVQSARFPSNWELSASRAITVVKLLIAEGVPASRLAATGFGDNQPLDNGDTPEAYAKNRRIEIRLTDR</sequence>
<dbReference type="InterPro" id="IPR006665">
    <property type="entry name" value="OmpA-like"/>
</dbReference>
<gene>
    <name evidence="5" type="ORF">OL599_22970</name>
</gene>
<dbReference type="Pfam" id="PF00691">
    <property type="entry name" value="OmpA"/>
    <property type="match status" value="1"/>
</dbReference>
<feature type="transmembrane region" description="Helical" evidence="3">
    <location>
        <begin position="26"/>
        <end position="48"/>
    </location>
</feature>